<feature type="compositionally biased region" description="Basic residues" evidence="1">
    <location>
        <begin position="1"/>
        <end position="12"/>
    </location>
</feature>
<accession>A0A3N4KJG3</accession>
<feature type="compositionally biased region" description="Low complexity" evidence="1">
    <location>
        <begin position="184"/>
        <end position="194"/>
    </location>
</feature>
<feature type="region of interest" description="Disordered" evidence="1">
    <location>
        <begin position="720"/>
        <end position="778"/>
    </location>
</feature>
<protein>
    <submittedName>
        <fullName evidence="2">Uncharacterized protein</fullName>
    </submittedName>
</protein>
<feature type="compositionally biased region" description="Polar residues" evidence="1">
    <location>
        <begin position="213"/>
        <end position="222"/>
    </location>
</feature>
<evidence type="ECO:0000313" key="2">
    <source>
        <dbReference type="EMBL" id="RPB05955.1"/>
    </source>
</evidence>
<feature type="compositionally biased region" description="Low complexity" evidence="1">
    <location>
        <begin position="71"/>
        <end position="85"/>
    </location>
</feature>
<feature type="compositionally biased region" description="Acidic residues" evidence="1">
    <location>
        <begin position="760"/>
        <end position="773"/>
    </location>
</feature>
<evidence type="ECO:0000256" key="1">
    <source>
        <dbReference type="SAM" id="MobiDB-lite"/>
    </source>
</evidence>
<feature type="compositionally biased region" description="Basic and acidic residues" evidence="1">
    <location>
        <begin position="286"/>
        <end position="313"/>
    </location>
</feature>
<evidence type="ECO:0000313" key="3">
    <source>
        <dbReference type="Proteomes" id="UP000276215"/>
    </source>
</evidence>
<feature type="compositionally biased region" description="Basic and acidic residues" evidence="1">
    <location>
        <begin position="13"/>
        <end position="32"/>
    </location>
</feature>
<dbReference type="STRING" id="1336337.A0A3N4KJG3"/>
<dbReference type="AlphaFoldDB" id="A0A3N4KJG3"/>
<feature type="compositionally biased region" description="Polar residues" evidence="1">
    <location>
        <begin position="50"/>
        <end position="64"/>
    </location>
</feature>
<reference evidence="2 3" key="1">
    <citation type="journal article" date="2018" name="Nat. Ecol. Evol.">
        <title>Pezizomycetes genomes reveal the molecular basis of ectomycorrhizal truffle lifestyle.</title>
        <authorList>
            <person name="Murat C."/>
            <person name="Payen T."/>
            <person name="Noel B."/>
            <person name="Kuo A."/>
            <person name="Morin E."/>
            <person name="Chen J."/>
            <person name="Kohler A."/>
            <person name="Krizsan K."/>
            <person name="Balestrini R."/>
            <person name="Da Silva C."/>
            <person name="Montanini B."/>
            <person name="Hainaut M."/>
            <person name="Levati E."/>
            <person name="Barry K.W."/>
            <person name="Belfiori B."/>
            <person name="Cichocki N."/>
            <person name="Clum A."/>
            <person name="Dockter R.B."/>
            <person name="Fauchery L."/>
            <person name="Guy J."/>
            <person name="Iotti M."/>
            <person name="Le Tacon F."/>
            <person name="Lindquist E.A."/>
            <person name="Lipzen A."/>
            <person name="Malagnac F."/>
            <person name="Mello A."/>
            <person name="Molinier V."/>
            <person name="Miyauchi S."/>
            <person name="Poulain J."/>
            <person name="Riccioni C."/>
            <person name="Rubini A."/>
            <person name="Sitrit Y."/>
            <person name="Splivallo R."/>
            <person name="Traeger S."/>
            <person name="Wang M."/>
            <person name="Zifcakova L."/>
            <person name="Wipf D."/>
            <person name="Zambonelli A."/>
            <person name="Paolocci F."/>
            <person name="Nowrousian M."/>
            <person name="Ottonello S."/>
            <person name="Baldrian P."/>
            <person name="Spatafora J.W."/>
            <person name="Henrissat B."/>
            <person name="Nagy L.G."/>
            <person name="Aury J.M."/>
            <person name="Wincker P."/>
            <person name="Grigoriev I.V."/>
            <person name="Bonfante P."/>
            <person name="Martin F.M."/>
        </authorList>
    </citation>
    <scope>NUCLEOTIDE SEQUENCE [LARGE SCALE GENOMIC DNA]</scope>
    <source>
        <strain evidence="2 3">120613-1</strain>
    </source>
</reference>
<name>A0A3N4KJG3_9PEZI</name>
<feature type="compositionally biased region" description="Basic and acidic residues" evidence="1">
    <location>
        <begin position="163"/>
        <end position="174"/>
    </location>
</feature>
<gene>
    <name evidence="2" type="ORF">L873DRAFT_1796829</name>
</gene>
<feature type="region of interest" description="Disordered" evidence="1">
    <location>
        <begin position="278"/>
        <end position="317"/>
    </location>
</feature>
<dbReference type="OrthoDB" id="4152802at2759"/>
<feature type="region of interest" description="Disordered" evidence="1">
    <location>
        <begin position="209"/>
        <end position="245"/>
    </location>
</feature>
<feature type="region of interest" description="Disordered" evidence="1">
    <location>
        <begin position="817"/>
        <end position="853"/>
    </location>
</feature>
<proteinExistence type="predicted"/>
<feature type="compositionally biased region" description="Polar residues" evidence="1">
    <location>
        <begin position="422"/>
        <end position="431"/>
    </location>
</feature>
<keyword evidence="3" id="KW-1185">Reference proteome</keyword>
<dbReference type="EMBL" id="ML120351">
    <property type="protein sequence ID" value="RPB05955.1"/>
    <property type="molecule type" value="Genomic_DNA"/>
</dbReference>
<dbReference type="Proteomes" id="UP000276215">
    <property type="component" value="Unassembled WGS sequence"/>
</dbReference>
<feature type="compositionally biased region" description="Basic and acidic residues" evidence="1">
    <location>
        <begin position="566"/>
        <end position="577"/>
    </location>
</feature>
<sequence>MALWPFRKRRKTKVAEGKKVAAPEPPLVERKLFLARKNSSRQKPRRTNSRRNPNDNSSAANNRVNLPEFPQTPNNSSSPIPIQNSFHPQKQPHEGGFSSFFIEQSRSMSASSASSHRPHKPTSIARKLSKRGRDRSQQPQPPPSAYITQLARTASKRDKKRIRNFDELEDDRPMSRSSLPARDSINSSLSSQSSMRAYKVRNIFTPRPKLHYESSTGTSPTKSARLHPLTPSRSNSRSIRDGRYTRAGITDEELLRGGRVDELADELDVHGIKEALDRDRRRKERKKQEDHEKLQRKLERRAAKQREQERMDQEMGFEMDDDRFQRNLYNDRNYGAPEYQTGESSRSAGRAGFMITPEPYPFPDPDDRPRDSQSPLSWLNDPSQEDINKAVRSAQRVDMVTPVSMDSNQDMTGGPEYRGPEQTDSYRSTGLLSPPHESSHTGGTHFVDDYPSTFRGGFAVSDDMDRGELDAGIDTGRGKSSGWTSFLKKATAARMRKEQGTRGIQFGESALISDSEGEETHGRELVQGNEFYEVDSLRKNQGQTPGAHITDEVAFAMTALETGHVRGKDSVEAEKRGSFTPGRPLLPYSLHGRPSSSKSSLTGLPHRAPTSNPRSYLGSLDLGIDSPTLPIQPIRTSSTHSQNHCGRPSPTQRYSPSMHRHSMEAVGPDGRPRSLMSNSLASIDSEGSWLSGRVANPRGSINHISPLRTSATSLRRRYQEFDDNGSTNGDDYFSGVTPRRKRRENGGDEEMSEVTRLDLSDVEDSDEEGSVDSEAEKKMWRDGLGKKVVVHEVITTSRSPVDPKTAVLKDTQTATTTTVATAAPSKDDQQSTTTTRQSWGPTSEGEVFTTPMEHPYASTYNNLEYKTPMEHPAARQSSYAEFVGR</sequence>
<feature type="region of interest" description="Disordered" evidence="1">
    <location>
        <begin position="331"/>
        <end position="384"/>
    </location>
</feature>
<feature type="region of interest" description="Disordered" evidence="1">
    <location>
        <begin position="1"/>
        <end position="194"/>
    </location>
</feature>
<feature type="compositionally biased region" description="Basic residues" evidence="1">
    <location>
        <begin position="38"/>
        <end position="49"/>
    </location>
</feature>
<feature type="compositionally biased region" description="Low complexity" evidence="1">
    <location>
        <begin position="105"/>
        <end position="115"/>
    </location>
</feature>
<feature type="compositionally biased region" description="Polar residues" evidence="1">
    <location>
        <begin position="634"/>
        <end position="655"/>
    </location>
</feature>
<feature type="region of interest" description="Disordered" evidence="1">
    <location>
        <begin position="400"/>
        <end position="447"/>
    </location>
</feature>
<organism evidence="2 3">
    <name type="scientific">Choiromyces venosus 120613-1</name>
    <dbReference type="NCBI Taxonomy" id="1336337"/>
    <lineage>
        <taxon>Eukaryota</taxon>
        <taxon>Fungi</taxon>
        <taxon>Dikarya</taxon>
        <taxon>Ascomycota</taxon>
        <taxon>Pezizomycotina</taxon>
        <taxon>Pezizomycetes</taxon>
        <taxon>Pezizales</taxon>
        <taxon>Tuberaceae</taxon>
        <taxon>Choiromyces</taxon>
    </lineage>
</organism>
<feature type="region of interest" description="Disordered" evidence="1">
    <location>
        <begin position="566"/>
        <end position="677"/>
    </location>
</feature>